<accession>A0ABP4TS92</accession>
<reference evidence="2" key="1">
    <citation type="journal article" date="2019" name="Int. J. Syst. Evol. Microbiol.">
        <title>The Global Catalogue of Microorganisms (GCM) 10K type strain sequencing project: providing services to taxonomists for standard genome sequencing and annotation.</title>
        <authorList>
            <consortium name="The Broad Institute Genomics Platform"/>
            <consortium name="The Broad Institute Genome Sequencing Center for Infectious Disease"/>
            <person name="Wu L."/>
            <person name="Ma J."/>
        </authorList>
    </citation>
    <scope>NUCLEOTIDE SEQUENCE [LARGE SCALE GENOMIC DNA]</scope>
    <source>
        <strain evidence="2">JCM 13929</strain>
    </source>
</reference>
<evidence type="ECO:0000313" key="2">
    <source>
        <dbReference type="Proteomes" id="UP001500064"/>
    </source>
</evidence>
<evidence type="ECO:0000313" key="1">
    <source>
        <dbReference type="EMBL" id="GAA1692823.1"/>
    </source>
</evidence>
<protein>
    <recommendedName>
        <fullName evidence="3">Secreted protein</fullName>
    </recommendedName>
</protein>
<gene>
    <name evidence="1" type="ORF">GCM10009733_106000</name>
</gene>
<dbReference type="Proteomes" id="UP001500064">
    <property type="component" value="Unassembled WGS sequence"/>
</dbReference>
<proteinExistence type="predicted"/>
<keyword evidence="2" id="KW-1185">Reference proteome</keyword>
<evidence type="ECO:0008006" key="3">
    <source>
        <dbReference type="Google" id="ProtNLM"/>
    </source>
</evidence>
<organism evidence="1 2">
    <name type="scientific">Nonomuraea maheshkhaliensis</name>
    <dbReference type="NCBI Taxonomy" id="419590"/>
    <lineage>
        <taxon>Bacteria</taxon>
        <taxon>Bacillati</taxon>
        <taxon>Actinomycetota</taxon>
        <taxon>Actinomycetes</taxon>
        <taxon>Streptosporangiales</taxon>
        <taxon>Streptosporangiaceae</taxon>
        <taxon>Nonomuraea</taxon>
    </lineage>
</organism>
<name>A0ABP4TS92_9ACTN</name>
<dbReference type="EMBL" id="BAAAMU010000188">
    <property type="protein sequence ID" value="GAA1692823.1"/>
    <property type="molecule type" value="Genomic_DNA"/>
</dbReference>
<sequence>MVVDLGWLALAAQFASACKETCDVFPAADLSQAGWAVGEGRRAPPFEWNTAEPCDPWFPAVPSVGADL</sequence>
<comment type="caution">
    <text evidence="1">The sequence shown here is derived from an EMBL/GenBank/DDBJ whole genome shotgun (WGS) entry which is preliminary data.</text>
</comment>
<dbReference type="RefSeq" id="WP_346114911.1">
    <property type="nucleotide sequence ID" value="NZ_BAAAMU010000188.1"/>
</dbReference>